<comment type="caution">
    <text evidence="2">The sequence shown here is derived from an EMBL/GenBank/DDBJ whole genome shotgun (WGS) entry which is preliminary data.</text>
</comment>
<accession>A0A2S5B897</accession>
<evidence type="ECO:0000256" key="1">
    <source>
        <dbReference type="SAM" id="MobiDB-lite"/>
    </source>
</evidence>
<gene>
    <name evidence="2" type="ORF">BMF94_3986</name>
</gene>
<sequence>MSAVRNRSLFAEALGWSLVHAYKFRTNEIQHFIGQMEEAAGAALKRFGFLRAMSWNPDERPAHRAVLDRLEEVKRQLADITTVLPAKCTTAQRNKALPNLDAVLDANTAPLIEMIYAATRESMMNNYTWSLDYLAIDPRPIARLLHHVYSEYQEPQEEKVCEDFCQQVLYRWDGYGLSWDPSNAHCQGIQAVLVRVARDIGHPHTDAQNWQALRPQDTLAAAFMTLSLEMNRLSGRGDHNNPFDRPTAPEPAVHTLGRPRDRFFPHARSSE</sequence>
<reference evidence="2 3" key="1">
    <citation type="journal article" date="2018" name="Front. Microbiol.">
        <title>Prospects for Fungal Bioremediation of Acidic Radioactive Waste Sites: Characterization and Genome Sequence of Rhodotorula taiwanensis MD1149.</title>
        <authorList>
            <person name="Tkavc R."/>
            <person name="Matrosova V.Y."/>
            <person name="Grichenko O.E."/>
            <person name="Gostincar C."/>
            <person name="Volpe R.P."/>
            <person name="Klimenkova P."/>
            <person name="Gaidamakova E.K."/>
            <person name="Zhou C.E."/>
            <person name="Stewart B.J."/>
            <person name="Lyman M.G."/>
            <person name="Malfatti S.A."/>
            <person name="Rubinfeld B."/>
            <person name="Courtot M."/>
            <person name="Singh J."/>
            <person name="Dalgard C.L."/>
            <person name="Hamilton T."/>
            <person name="Frey K.G."/>
            <person name="Gunde-Cimerman N."/>
            <person name="Dugan L."/>
            <person name="Daly M.J."/>
        </authorList>
    </citation>
    <scope>NUCLEOTIDE SEQUENCE [LARGE SCALE GENOMIC DNA]</scope>
    <source>
        <strain evidence="2 3">MD1149</strain>
    </source>
</reference>
<dbReference type="Proteomes" id="UP000237144">
    <property type="component" value="Unassembled WGS sequence"/>
</dbReference>
<organism evidence="2 3">
    <name type="scientific">Rhodotorula taiwanensis</name>
    <dbReference type="NCBI Taxonomy" id="741276"/>
    <lineage>
        <taxon>Eukaryota</taxon>
        <taxon>Fungi</taxon>
        <taxon>Dikarya</taxon>
        <taxon>Basidiomycota</taxon>
        <taxon>Pucciniomycotina</taxon>
        <taxon>Microbotryomycetes</taxon>
        <taxon>Sporidiobolales</taxon>
        <taxon>Sporidiobolaceae</taxon>
        <taxon>Rhodotorula</taxon>
    </lineage>
</organism>
<feature type="compositionally biased region" description="Basic and acidic residues" evidence="1">
    <location>
        <begin position="258"/>
        <end position="271"/>
    </location>
</feature>
<protein>
    <submittedName>
        <fullName evidence="2">Uncharacterized protein</fullName>
    </submittedName>
</protein>
<proteinExistence type="predicted"/>
<keyword evidence="3" id="KW-1185">Reference proteome</keyword>
<dbReference type="EMBL" id="PJQD01000043">
    <property type="protein sequence ID" value="POY73000.1"/>
    <property type="molecule type" value="Genomic_DNA"/>
</dbReference>
<dbReference type="AlphaFoldDB" id="A0A2S5B897"/>
<evidence type="ECO:0000313" key="2">
    <source>
        <dbReference type="EMBL" id="POY73000.1"/>
    </source>
</evidence>
<evidence type="ECO:0000313" key="3">
    <source>
        <dbReference type="Proteomes" id="UP000237144"/>
    </source>
</evidence>
<name>A0A2S5B897_9BASI</name>
<feature type="region of interest" description="Disordered" evidence="1">
    <location>
        <begin position="235"/>
        <end position="271"/>
    </location>
</feature>